<proteinExistence type="predicted"/>
<organism evidence="2 3">
    <name type="scientific">Linum tenue</name>
    <dbReference type="NCBI Taxonomy" id="586396"/>
    <lineage>
        <taxon>Eukaryota</taxon>
        <taxon>Viridiplantae</taxon>
        <taxon>Streptophyta</taxon>
        <taxon>Embryophyta</taxon>
        <taxon>Tracheophyta</taxon>
        <taxon>Spermatophyta</taxon>
        <taxon>Magnoliopsida</taxon>
        <taxon>eudicotyledons</taxon>
        <taxon>Gunneridae</taxon>
        <taxon>Pentapetalae</taxon>
        <taxon>rosids</taxon>
        <taxon>fabids</taxon>
        <taxon>Malpighiales</taxon>
        <taxon>Linaceae</taxon>
        <taxon>Linum</taxon>
    </lineage>
</organism>
<dbReference type="EMBL" id="CAMGYJ010000002">
    <property type="protein sequence ID" value="CAI0379680.1"/>
    <property type="molecule type" value="Genomic_DNA"/>
</dbReference>
<name>A0AAV0H311_9ROSI</name>
<dbReference type="Proteomes" id="UP001154282">
    <property type="component" value="Unassembled WGS sequence"/>
</dbReference>
<dbReference type="AlphaFoldDB" id="A0AAV0H311"/>
<keyword evidence="1" id="KW-1133">Transmembrane helix</keyword>
<keyword evidence="1" id="KW-0472">Membrane</keyword>
<evidence type="ECO:0008006" key="4">
    <source>
        <dbReference type="Google" id="ProtNLM"/>
    </source>
</evidence>
<evidence type="ECO:0000256" key="1">
    <source>
        <dbReference type="SAM" id="Phobius"/>
    </source>
</evidence>
<accession>A0AAV0H311</accession>
<feature type="transmembrane region" description="Helical" evidence="1">
    <location>
        <begin position="26"/>
        <end position="47"/>
    </location>
</feature>
<comment type="caution">
    <text evidence="2">The sequence shown here is derived from an EMBL/GenBank/DDBJ whole genome shotgun (WGS) entry which is preliminary data.</text>
</comment>
<reference evidence="2" key="1">
    <citation type="submission" date="2022-08" db="EMBL/GenBank/DDBJ databases">
        <authorList>
            <person name="Gutierrez-Valencia J."/>
        </authorList>
    </citation>
    <scope>NUCLEOTIDE SEQUENCE</scope>
</reference>
<keyword evidence="1" id="KW-0812">Transmembrane</keyword>
<evidence type="ECO:0000313" key="3">
    <source>
        <dbReference type="Proteomes" id="UP001154282"/>
    </source>
</evidence>
<gene>
    <name evidence="2" type="ORF">LITE_LOCUS2352</name>
</gene>
<sequence length="74" mass="8267">MVMAECAQVGLMIVSKEAMSQGMSSFIFVLYSNSLACLVLLPASLIYHRFERNSTNQPCSIRTFYVTSKLFSTC</sequence>
<keyword evidence="3" id="KW-1185">Reference proteome</keyword>
<protein>
    <recommendedName>
        <fullName evidence="4">WAT1-related protein</fullName>
    </recommendedName>
</protein>
<evidence type="ECO:0000313" key="2">
    <source>
        <dbReference type="EMBL" id="CAI0379680.1"/>
    </source>
</evidence>